<dbReference type="InterPro" id="IPR000772">
    <property type="entry name" value="Ricin_B_lectin"/>
</dbReference>
<dbReference type="InterPro" id="IPR035992">
    <property type="entry name" value="Ricin_B-like_lectins"/>
</dbReference>
<dbReference type="Gene3D" id="2.80.10.50">
    <property type="match status" value="1"/>
</dbReference>
<name>A0A1B7MHN4_9AGAM</name>
<sequence length="159" mass="17360">MACIQDQHTYTLTNCKGGTVLDLSGADNRSINGFHAHGGLNQSWIFQRDHSDGKNWYIKSASSGDFLGMEGHIDNIRDGTRVVAVSSPFRWNIENSDITGVRGIRILVHGTVFSVDLDDHGHSADGTKVQLWGRCANQNQIWVVKAAPSPLLSLSRSAS</sequence>
<evidence type="ECO:0000313" key="3">
    <source>
        <dbReference type="Proteomes" id="UP000092154"/>
    </source>
</evidence>
<dbReference type="GO" id="GO:0030246">
    <property type="term" value="F:carbohydrate binding"/>
    <property type="evidence" value="ECO:0007669"/>
    <property type="project" value="UniProtKB-KW"/>
</dbReference>
<dbReference type="Pfam" id="PF14200">
    <property type="entry name" value="RicinB_lectin_2"/>
    <property type="match status" value="1"/>
</dbReference>
<accession>A0A1B7MHN4</accession>
<dbReference type="OrthoDB" id="2131701at2759"/>
<dbReference type="Proteomes" id="UP000092154">
    <property type="component" value="Unassembled WGS sequence"/>
</dbReference>
<dbReference type="CDD" id="cd23422">
    <property type="entry name" value="beta-trefoil_Ricin_MPL_CNL"/>
    <property type="match status" value="1"/>
</dbReference>
<dbReference type="SUPFAM" id="SSF50370">
    <property type="entry name" value="Ricin B-like lectins"/>
    <property type="match status" value="1"/>
</dbReference>
<evidence type="ECO:0000259" key="1">
    <source>
        <dbReference type="Pfam" id="PF14200"/>
    </source>
</evidence>
<feature type="domain" description="Ricin B lectin" evidence="1">
    <location>
        <begin position="41"/>
        <end position="132"/>
    </location>
</feature>
<dbReference type="InParanoid" id="A0A1B7MHN4"/>
<dbReference type="AlphaFoldDB" id="A0A1B7MHN4"/>
<organism evidence="2 3">
    <name type="scientific">Rhizopogon vinicolor AM-OR11-026</name>
    <dbReference type="NCBI Taxonomy" id="1314800"/>
    <lineage>
        <taxon>Eukaryota</taxon>
        <taxon>Fungi</taxon>
        <taxon>Dikarya</taxon>
        <taxon>Basidiomycota</taxon>
        <taxon>Agaricomycotina</taxon>
        <taxon>Agaricomycetes</taxon>
        <taxon>Agaricomycetidae</taxon>
        <taxon>Boletales</taxon>
        <taxon>Suillineae</taxon>
        <taxon>Rhizopogonaceae</taxon>
        <taxon>Rhizopogon</taxon>
    </lineage>
</organism>
<keyword evidence="2" id="KW-0430">Lectin</keyword>
<gene>
    <name evidence="2" type="ORF">K503DRAFT_702641</name>
</gene>
<proteinExistence type="predicted"/>
<evidence type="ECO:0000313" key="2">
    <source>
        <dbReference type="EMBL" id="OAX32099.1"/>
    </source>
</evidence>
<reference evidence="2 3" key="1">
    <citation type="submission" date="2016-06" db="EMBL/GenBank/DDBJ databases">
        <title>Comparative genomics of the ectomycorrhizal sister species Rhizopogon vinicolor and Rhizopogon vesiculosus (Basidiomycota: Boletales) reveals a divergence of the mating type B locus.</title>
        <authorList>
            <consortium name="DOE Joint Genome Institute"/>
            <person name="Mujic A.B."/>
            <person name="Kuo A."/>
            <person name="Tritt A."/>
            <person name="Lipzen A."/>
            <person name="Chen C."/>
            <person name="Johnson J."/>
            <person name="Sharma A."/>
            <person name="Barry K."/>
            <person name="Grigoriev I.V."/>
            <person name="Spatafora J.W."/>
        </authorList>
    </citation>
    <scope>NUCLEOTIDE SEQUENCE [LARGE SCALE GENOMIC DNA]</scope>
    <source>
        <strain evidence="2 3">AM-OR11-026</strain>
    </source>
</reference>
<protein>
    <submittedName>
        <fullName evidence="2">Ricin B-like lectin</fullName>
    </submittedName>
</protein>
<keyword evidence="3" id="KW-1185">Reference proteome</keyword>
<dbReference type="EMBL" id="KV449121">
    <property type="protein sequence ID" value="OAX32099.1"/>
    <property type="molecule type" value="Genomic_DNA"/>
</dbReference>